<dbReference type="InterPro" id="IPR010349">
    <property type="entry name" value="Asparaginase_II"/>
</dbReference>
<evidence type="ECO:0008006" key="3">
    <source>
        <dbReference type="Google" id="ProtNLM"/>
    </source>
</evidence>
<comment type="caution">
    <text evidence="1">The sequence shown here is derived from an EMBL/GenBank/DDBJ whole genome shotgun (WGS) entry which is preliminary data.</text>
</comment>
<keyword evidence="2" id="KW-1185">Reference proteome</keyword>
<dbReference type="Proteomes" id="UP001265746">
    <property type="component" value="Unassembled WGS sequence"/>
</dbReference>
<dbReference type="EMBL" id="JAUJFL010000003">
    <property type="protein sequence ID" value="KAK2606657.1"/>
    <property type="molecule type" value="Genomic_DNA"/>
</dbReference>
<proteinExistence type="predicted"/>
<accession>A0AAD9SED1</accession>
<dbReference type="Pfam" id="PF06089">
    <property type="entry name" value="Asparaginase_II"/>
    <property type="match status" value="1"/>
</dbReference>
<evidence type="ECO:0000313" key="1">
    <source>
        <dbReference type="EMBL" id="KAK2606657.1"/>
    </source>
</evidence>
<dbReference type="PANTHER" id="PTHR42110">
    <property type="entry name" value="L-ASPARAGINASE, PUTATIVE (AFU_ORTHOLOGUE AFUA_3G11890)-RELATED"/>
    <property type="match status" value="1"/>
</dbReference>
<organism evidence="1 2">
    <name type="scientific">Phomopsis amygdali</name>
    <name type="common">Fusicoccum amygdali</name>
    <dbReference type="NCBI Taxonomy" id="1214568"/>
    <lineage>
        <taxon>Eukaryota</taxon>
        <taxon>Fungi</taxon>
        <taxon>Dikarya</taxon>
        <taxon>Ascomycota</taxon>
        <taxon>Pezizomycotina</taxon>
        <taxon>Sordariomycetes</taxon>
        <taxon>Sordariomycetidae</taxon>
        <taxon>Diaporthales</taxon>
        <taxon>Diaporthaceae</taxon>
        <taxon>Diaporthe</taxon>
    </lineage>
</organism>
<gene>
    <name evidence="1" type="ORF">N8I77_005391</name>
</gene>
<evidence type="ECO:0000313" key="2">
    <source>
        <dbReference type="Proteomes" id="UP001265746"/>
    </source>
</evidence>
<dbReference type="AlphaFoldDB" id="A0AAD9SED1"/>
<reference evidence="1" key="1">
    <citation type="submission" date="2023-06" db="EMBL/GenBank/DDBJ databases">
        <authorList>
            <person name="Noh H."/>
        </authorList>
    </citation>
    <scope>NUCLEOTIDE SEQUENCE</scope>
    <source>
        <strain evidence="1">DUCC20226</strain>
    </source>
</reference>
<protein>
    <recommendedName>
        <fullName evidence="3">L-asparaginase II</fullName>
    </recommendedName>
</protein>
<dbReference type="PANTHER" id="PTHR42110:SF1">
    <property type="entry name" value="L-ASPARAGINASE, PUTATIVE (AFU_ORTHOLOGUE AFUA_3G11890)-RELATED"/>
    <property type="match status" value="1"/>
</dbReference>
<sequence length="363" mass="38810">MTRTTQVEDFVVTDRGGIVENRHGVHAAVVNADGKLLYAVGNPSRLTLARSAAKPAQALAVLETPGFARFGFDEADLALVCASHSSEDRHIQRTRSMLAKVGASESDLQCGGHPSICPNINRTWIQADFEPTGVYNNCSGKHAAMLGGGLALGAGFADYHLREHPIQVKVKKVVEDLSGLSEEDVKWGIDGCNLPAPGLPLCSMGLMYARFAGAADTVASEESSAPERTLHMARIFNAMASYPEMIGGEGRFCTLLMETFGGALIGKLGADGCYGVGVRASEYTKQLGVDGAIGIAVKIEDGSEEILYAVVTEILEQLNIGKQEMRQKLAAFHHLRRLNTMGIVTGKVSLAFKIRDTQMTLTS</sequence>
<name>A0AAD9SED1_PHOAM</name>